<sequence>MIRKLDLKNPETAKCILELQIASYSIEADIIRFNDIPPLKDTVESINKCDEIFYGYYINDVLAGIISYKIIEKVIDIHRVAIHPLFFRMGIANNLINFIEKLENNTNKVAVSTGKENLPAVNLYLRNGYKRKNDIEICKGMYITEFEKDLKLPDS</sequence>
<dbReference type="InterPro" id="IPR016181">
    <property type="entry name" value="Acyl_CoA_acyltransferase"/>
</dbReference>
<dbReference type="EMBL" id="VLKH01000003">
    <property type="protein sequence ID" value="TWH81656.1"/>
    <property type="molecule type" value="Genomic_DNA"/>
</dbReference>
<dbReference type="InterPro" id="IPR000182">
    <property type="entry name" value="GNAT_dom"/>
</dbReference>
<keyword evidence="3" id="KW-1185">Reference proteome</keyword>
<accession>A0A562JEA9</accession>
<dbReference type="PROSITE" id="PS51186">
    <property type="entry name" value="GNAT"/>
    <property type="match status" value="1"/>
</dbReference>
<dbReference type="OrthoDB" id="357176at2"/>
<dbReference type="RefSeq" id="WP_145081774.1">
    <property type="nucleotide sequence ID" value="NZ_VLKH01000003.1"/>
</dbReference>
<dbReference type="Gene3D" id="3.40.630.30">
    <property type="match status" value="1"/>
</dbReference>
<dbReference type="SUPFAM" id="SSF55729">
    <property type="entry name" value="Acyl-CoA N-acyltransferases (Nat)"/>
    <property type="match status" value="1"/>
</dbReference>
<protein>
    <submittedName>
        <fullName evidence="2">Acetyltransferase (GNAT) family protein</fullName>
    </submittedName>
</protein>
<dbReference type="GO" id="GO:0016747">
    <property type="term" value="F:acyltransferase activity, transferring groups other than amino-acyl groups"/>
    <property type="evidence" value="ECO:0007669"/>
    <property type="project" value="InterPro"/>
</dbReference>
<name>A0A562JEA9_9FIRM</name>
<keyword evidence="2" id="KW-0808">Transferase</keyword>
<gene>
    <name evidence="2" type="ORF">LY60_01411</name>
</gene>
<dbReference type="Pfam" id="PF00583">
    <property type="entry name" value="Acetyltransf_1"/>
    <property type="match status" value="1"/>
</dbReference>
<comment type="caution">
    <text evidence="2">The sequence shown here is derived from an EMBL/GenBank/DDBJ whole genome shotgun (WGS) entry which is preliminary data.</text>
</comment>
<reference evidence="2 3" key="1">
    <citation type="submission" date="2019-07" db="EMBL/GenBank/DDBJ databases">
        <title>Genomic Encyclopedia of Type Strains, Phase I: the one thousand microbial genomes (KMG-I) project.</title>
        <authorList>
            <person name="Kyrpides N."/>
        </authorList>
    </citation>
    <scope>NUCLEOTIDE SEQUENCE [LARGE SCALE GENOMIC DNA]</scope>
    <source>
        <strain evidence="2 3">DSM 13558</strain>
    </source>
</reference>
<organism evidence="2 3">
    <name type="scientific">Sedimentibacter saalensis</name>
    <dbReference type="NCBI Taxonomy" id="130788"/>
    <lineage>
        <taxon>Bacteria</taxon>
        <taxon>Bacillati</taxon>
        <taxon>Bacillota</taxon>
        <taxon>Tissierellia</taxon>
        <taxon>Sedimentibacter</taxon>
    </lineage>
</organism>
<evidence type="ECO:0000313" key="2">
    <source>
        <dbReference type="EMBL" id="TWH81656.1"/>
    </source>
</evidence>
<dbReference type="Proteomes" id="UP000315343">
    <property type="component" value="Unassembled WGS sequence"/>
</dbReference>
<proteinExistence type="predicted"/>
<evidence type="ECO:0000259" key="1">
    <source>
        <dbReference type="PROSITE" id="PS51186"/>
    </source>
</evidence>
<feature type="domain" description="N-acetyltransferase" evidence="1">
    <location>
        <begin position="1"/>
        <end position="153"/>
    </location>
</feature>
<dbReference type="CDD" id="cd04301">
    <property type="entry name" value="NAT_SF"/>
    <property type="match status" value="1"/>
</dbReference>
<dbReference type="AlphaFoldDB" id="A0A562JEA9"/>
<evidence type="ECO:0000313" key="3">
    <source>
        <dbReference type="Proteomes" id="UP000315343"/>
    </source>
</evidence>